<dbReference type="AlphaFoldDB" id="A0A1J4JK47"/>
<dbReference type="VEuPathDB" id="TrichDB:TRFO_09341"/>
<accession>A0A1J4JK47</accession>
<evidence type="ECO:0000313" key="2">
    <source>
        <dbReference type="EMBL" id="OHS97636.1"/>
    </source>
</evidence>
<dbReference type="Proteomes" id="UP000179807">
    <property type="component" value="Unassembled WGS sequence"/>
</dbReference>
<reference evidence="2" key="1">
    <citation type="submission" date="2016-10" db="EMBL/GenBank/DDBJ databases">
        <authorList>
            <person name="Benchimol M."/>
            <person name="Almeida L.G."/>
            <person name="Vasconcelos A.T."/>
            <person name="Perreira-Neves A."/>
            <person name="Rosa I.A."/>
            <person name="Tasca T."/>
            <person name="Bogo M.R."/>
            <person name="de Souza W."/>
        </authorList>
    </citation>
    <scope>NUCLEOTIDE SEQUENCE [LARGE SCALE GENOMIC DNA]</scope>
    <source>
        <strain evidence="2">K</strain>
    </source>
</reference>
<gene>
    <name evidence="2" type="ORF">TRFO_09341</name>
</gene>
<keyword evidence="3" id="KW-1185">Reference proteome</keyword>
<sequence length="561" mass="66224">MNGSDKNDYRFIDFYPAFFVSTKVQIKRLLDKMLLTVTNSKAKKQFNIKFYQYYDRNIDPILIEKIIKNAVAISPKTHRNQMIFDQISLLFEKIYNVENQENDLPNNSKHSISILADFGEKILKKKPLNQKRINKNPIIKKSTSERYAVMRQTTFNKWRSFSNLVNLLHSNEVLKEKKIFLQRNLSQTMNFLADDISFYSRKVFLYNSREEDKIDRRMMRVCLDLTHIVNANNTDYMSFYKERHKGKNNSNYNKEHTAETNKLSYSSNPNDKNSEQSELDRQISTFKDSSLSPQESIQKLDRIVELILRDFEEMIKKSIDSELEKLDANAMRELKENISQWLNTYNKQYLNLFTEKMKEISPEYLYTEKFLIDMNHLLDIIDVALYQQFSEQCTVFPIYPSSISEARESGQTGNILTLFKTDKTISIKVNDNNELIVGPIIVRKCICKYKYTNEGIGDESFIETAESQDKVKSFLDSQKMTFSINSCLLNSKQEFKKEKNDEHEYYYASIEQIIIELPNELIFEDGSHEKTIFGKKPIYKQYNVHHCILVDKTFNIYLSNY</sequence>
<organism evidence="2 3">
    <name type="scientific">Tritrichomonas foetus</name>
    <dbReference type="NCBI Taxonomy" id="1144522"/>
    <lineage>
        <taxon>Eukaryota</taxon>
        <taxon>Metamonada</taxon>
        <taxon>Parabasalia</taxon>
        <taxon>Tritrichomonadida</taxon>
        <taxon>Tritrichomonadidae</taxon>
        <taxon>Tritrichomonas</taxon>
    </lineage>
</organism>
<dbReference type="GeneID" id="94829523"/>
<evidence type="ECO:0000256" key="1">
    <source>
        <dbReference type="SAM" id="MobiDB-lite"/>
    </source>
</evidence>
<feature type="region of interest" description="Disordered" evidence="1">
    <location>
        <begin position="246"/>
        <end position="280"/>
    </location>
</feature>
<feature type="compositionally biased region" description="Polar residues" evidence="1">
    <location>
        <begin position="260"/>
        <end position="271"/>
    </location>
</feature>
<proteinExistence type="predicted"/>
<name>A0A1J4JK47_9EUKA</name>
<evidence type="ECO:0000313" key="3">
    <source>
        <dbReference type="Proteomes" id="UP000179807"/>
    </source>
</evidence>
<comment type="caution">
    <text evidence="2">The sequence shown here is derived from an EMBL/GenBank/DDBJ whole genome shotgun (WGS) entry which is preliminary data.</text>
</comment>
<dbReference type="RefSeq" id="XP_068350773.1">
    <property type="nucleotide sequence ID" value="XM_068494819.1"/>
</dbReference>
<protein>
    <submittedName>
        <fullName evidence="2">Uncharacterized protein</fullName>
    </submittedName>
</protein>
<dbReference type="EMBL" id="MLAK01001104">
    <property type="protein sequence ID" value="OHS97636.1"/>
    <property type="molecule type" value="Genomic_DNA"/>
</dbReference>